<proteinExistence type="predicted"/>
<evidence type="ECO:0000313" key="2">
    <source>
        <dbReference type="Proteomes" id="UP000503129"/>
    </source>
</evidence>
<gene>
    <name evidence="1" type="ORF">DP114_12675</name>
</gene>
<protein>
    <submittedName>
        <fullName evidence="1">Uncharacterized protein</fullName>
    </submittedName>
</protein>
<name>A0A856MD74_9CYAN</name>
<dbReference type="AlphaFoldDB" id="A0A856MD74"/>
<dbReference type="Proteomes" id="UP000503129">
    <property type="component" value="Chromosome"/>
</dbReference>
<dbReference type="KEGG" id="bsen:DP114_12675"/>
<sequence length="64" mass="7641">MKRLYKGCRQRTINFWRCLLDEYAKKYRGFCQQYKPKPKPASKSYWVSKLLAGQKIIIKLAGLK</sequence>
<dbReference type="RefSeq" id="WP_171976233.1">
    <property type="nucleotide sequence ID" value="NZ_CAWOXK010000001.1"/>
</dbReference>
<reference evidence="1 2" key="1">
    <citation type="submission" date="2018-06" db="EMBL/GenBank/DDBJ databases">
        <title>Comparative genomics of Brasilonema spp. strains.</title>
        <authorList>
            <person name="Alvarenga D.O."/>
            <person name="Fiore M.F."/>
            <person name="Varani A.M."/>
        </authorList>
    </citation>
    <scope>NUCLEOTIDE SEQUENCE [LARGE SCALE GENOMIC DNA]</scope>
    <source>
        <strain evidence="1 2">CENA114</strain>
    </source>
</reference>
<evidence type="ECO:0000313" key="1">
    <source>
        <dbReference type="EMBL" id="QDL08632.1"/>
    </source>
</evidence>
<organism evidence="1 2">
    <name type="scientific">Brasilonema sennae CENA114</name>
    <dbReference type="NCBI Taxonomy" id="415709"/>
    <lineage>
        <taxon>Bacteria</taxon>
        <taxon>Bacillati</taxon>
        <taxon>Cyanobacteriota</taxon>
        <taxon>Cyanophyceae</taxon>
        <taxon>Nostocales</taxon>
        <taxon>Scytonemataceae</taxon>
        <taxon>Brasilonema</taxon>
        <taxon>Bromeliae group (in: Brasilonema)</taxon>
    </lineage>
</organism>
<accession>A0A856MD74</accession>
<keyword evidence="2" id="KW-1185">Reference proteome</keyword>
<dbReference type="EMBL" id="CP030118">
    <property type="protein sequence ID" value="QDL08632.1"/>
    <property type="molecule type" value="Genomic_DNA"/>
</dbReference>